<feature type="compositionally biased region" description="Low complexity" evidence="1">
    <location>
        <begin position="585"/>
        <end position="598"/>
    </location>
</feature>
<dbReference type="AlphaFoldDB" id="A0AAD7X9R4"/>
<feature type="compositionally biased region" description="Pro residues" evidence="1">
    <location>
        <begin position="308"/>
        <end position="320"/>
    </location>
</feature>
<reference evidence="2" key="1">
    <citation type="submission" date="2022-11" db="EMBL/GenBank/DDBJ databases">
        <title>Genome Sequence of Cubamyces cubensis.</title>
        <authorList>
            <person name="Buettner E."/>
        </authorList>
    </citation>
    <scope>NUCLEOTIDE SEQUENCE</scope>
    <source>
        <strain evidence="2">MPL-01</strain>
    </source>
</reference>
<feature type="region of interest" description="Disordered" evidence="1">
    <location>
        <begin position="394"/>
        <end position="413"/>
    </location>
</feature>
<proteinExistence type="predicted"/>
<dbReference type="EMBL" id="JAPEVG010000189">
    <property type="protein sequence ID" value="KAJ8474409.1"/>
    <property type="molecule type" value="Genomic_DNA"/>
</dbReference>
<evidence type="ECO:0008006" key="4">
    <source>
        <dbReference type="Google" id="ProtNLM"/>
    </source>
</evidence>
<protein>
    <recommendedName>
        <fullName evidence="4">HAUS augmin-like complex subunit 6 N-terminal domain-containing protein</fullName>
    </recommendedName>
</protein>
<feature type="region of interest" description="Disordered" evidence="1">
    <location>
        <begin position="692"/>
        <end position="733"/>
    </location>
</feature>
<organism evidence="2 3">
    <name type="scientific">Trametes cubensis</name>
    <dbReference type="NCBI Taxonomy" id="1111947"/>
    <lineage>
        <taxon>Eukaryota</taxon>
        <taxon>Fungi</taxon>
        <taxon>Dikarya</taxon>
        <taxon>Basidiomycota</taxon>
        <taxon>Agaricomycotina</taxon>
        <taxon>Agaricomycetes</taxon>
        <taxon>Polyporales</taxon>
        <taxon>Polyporaceae</taxon>
        <taxon>Trametes</taxon>
    </lineage>
</organism>
<accession>A0AAD7X9R4</accession>
<feature type="compositionally biased region" description="Polar residues" evidence="1">
    <location>
        <begin position="513"/>
        <end position="529"/>
    </location>
</feature>
<evidence type="ECO:0000313" key="2">
    <source>
        <dbReference type="EMBL" id="KAJ8474409.1"/>
    </source>
</evidence>
<dbReference type="Proteomes" id="UP001215151">
    <property type="component" value="Unassembled WGS sequence"/>
</dbReference>
<evidence type="ECO:0000256" key="1">
    <source>
        <dbReference type="SAM" id="MobiDB-lite"/>
    </source>
</evidence>
<feature type="region of interest" description="Disordered" evidence="1">
    <location>
        <begin position="499"/>
        <end position="604"/>
    </location>
</feature>
<feature type="region of interest" description="Disordered" evidence="1">
    <location>
        <begin position="280"/>
        <end position="323"/>
    </location>
</feature>
<sequence length="770" mass="84920">MPQQNQLPNGLLIILHLHLLDYPLHDATGYDERLFDPTRGMRERNKAMEDISYFLVAKIERSKERAKSILPTYPCLQPSDTTAYKIALAKYLEAIRNSVAHTTHAGDRQPEQKGKQPACPAKDEASAWWWKDVVVRKSILDECCGERFERLILALSSHAVLKNTTRVPPTLQRPLSEEDHAILGTLSKAYTPRLAAAQSERLEWERSAALLIQRHADLTVIRARLETPRHASSSKYDSLETARLLALRDLRHQDLLRGPWRGDEGQRSLQLVTSLVGLLDPESSSDSAPALPHQERGAPSSSHLDRPQIPPSTEPPPPLPIAAARHPSQLHALAEPLFPESRPLETSIERQTAGSAPPHAIAERLAAIENVQKSLSEALLAAQSIRAQLQRRLEKAQVREPAPARSRGGPKDKSLKLDISLWERRTGPGVEFKVLWTSDLERPTTRLLHHPTLTLSSPQSPEAAASLLAQFGFASPLPENAIEEQIAHIRTAVLSPFVADPLPEPEPDPEPISTVSRLPQPSARTQASNPAGRPDGRGAPGKSNKLYGGAKSSATVRLADRPPHHAHPKSRVVSSQGKSNDEKQAAIARRLSRRASAARTRRSTVFGRGEDAEILRIVASVHDRSDSEEKDDDQPITNERLSRDKNPTQSRTPARKQCPLGTRGTLLSTAKKRVAHRQSYDIDVHERAPHVPRLPSLRLSDAPELDEDGGREDDALAVQNPPGGVDDEGDAYEGNSMTLADILLHAGHQGNMSMQLLGEEIEDQLSDWEP</sequence>
<evidence type="ECO:0000313" key="3">
    <source>
        <dbReference type="Proteomes" id="UP001215151"/>
    </source>
</evidence>
<gene>
    <name evidence="2" type="ORF">ONZ51_g7233</name>
</gene>
<keyword evidence="3" id="KW-1185">Reference proteome</keyword>
<feature type="region of interest" description="Disordered" evidence="1">
    <location>
        <begin position="622"/>
        <end position="673"/>
    </location>
</feature>
<comment type="caution">
    <text evidence="2">The sequence shown here is derived from an EMBL/GenBank/DDBJ whole genome shotgun (WGS) entry which is preliminary data.</text>
</comment>
<name>A0AAD7X9R4_9APHY</name>